<evidence type="ECO:0000313" key="9">
    <source>
        <dbReference type="EMBL" id="CAD8065626.1"/>
    </source>
</evidence>
<dbReference type="PANTHER" id="PTHR10336">
    <property type="entry name" value="PHOSPHOINOSITIDE-SPECIFIC PHOSPHOLIPASE C FAMILY PROTEIN"/>
    <property type="match status" value="1"/>
</dbReference>
<evidence type="ECO:0000256" key="2">
    <source>
        <dbReference type="ARBA" id="ARBA00022801"/>
    </source>
</evidence>
<dbReference type="EC" id="3.1.4.11" evidence="1"/>
<dbReference type="Pfam" id="PF00388">
    <property type="entry name" value="PI-PLC-X"/>
    <property type="match status" value="1"/>
</dbReference>
<dbReference type="GO" id="GO:0016042">
    <property type="term" value="P:lipid catabolic process"/>
    <property type="evidence" value="ECO:0007669"/>
    <property type="project" value="UniProtKB-KW"/>
</dbReference>
<dbReference type="SMART" id="SM00148">
    <property type="entry name" value="PLCXc"/>
    <property type="match status" value="1"/>
</dbReference>
<evidence type="ECO:0000259" key="7">
    <source>
        <dbReference type="PROSITE" id="PS50008"/>
    </source>
</evidence>
<feature type="domain" description="EF-hand" evidence="8">
    <location>
        <begin position="133"/>
        <end position="168"/>
    </location>
</feature>
<dbReference type="GO" id="GO:0048015">
    <property type="term" value="P:phosphatidylinositol-mediated signaling"/>
    <property type="evidence" value="ECO:0007669"/>
    <property type="project" value="TreeGrafter"/>
</dbReference>
<evidence type="ECO:0000259" key="8">
    <source>
        <dbReference type="PROSITE" id="PS50222"/>
    </source>
</evidence>
<accession>A0A8S1LM56</accession>
<dbReference type="GO" id="GO:0004435">
    <property type="term" value="F:phosphatidylinositol-4,5-bisphosphate phospholipase C activity"/>
    <property type="evidence" value="ECO:0007669"/>
    <property type="project" value="UniProtKB-EC"/>
</dbReference>
<dbReference type="InterPro" id="IPR001711">
    <property type="entry name" value="PLipase_C_Pinositol-sp_Y"/>
</dbReference>
<protein>
    <recommendedName>
        <fullName evidence="1">phosphoinositide phospholipase C</fullName>
        <ecNumber evidence="1">3.1.4.11</ecNumber>
    </recommendedName>
</protein>
<dbReference type="Pfam" id="PF00168">
    <property type="entry name" value="C2"/>
    <property type="match status" value="1"/>
</dbReference>
<dbReference type="Pfam" id="PF00387">
    <property type="entry name" value="PI-PLC-Y"/>
    <property type="match status" value="1"/>
</dbReference>
<dbReference type="EMBL" id="CAJJDN010000020">
    <property type="protein sequence ID" value="CAD8065626.1"/>
    <property type="molecule type" value="Genomic_DNA"/>
</dbReference>
<evidence type="ECO:0000256" key="4">
    <source>
        <dbReference type="ARBA" id="ARBA00023098"/>
    </source>
</evidence>
<comment type="caution">
    <text evidence="9">The sequence shown here is derived from an EMBL/GenBank/DDBJ whole genome shotgun (WGS) entry which is preliminary data.</text>
</comment>
<keyword evidence="3" id="KW-0442">Lipid degradation</keyword>
<proteinExistence type="predicted"/>
<keyword evidence="2" id="KW-0378">Hydrolase</keyword>
<dbReference type="SMART" id="SM00149">
    <property type="entry name" value="PLCYc"/>
    <property type="match status" value="1"/>
</dbReference>
<feature type="domain" description="PI-PLC Y-box" evidence="7">
    <location>
        <begin position="523"/>
        <end position="627"/>
    </location>
</feature>
<dbReference type="AlphaFoldDB" id="A0A8S1LM56"/>
<evidence type="ECO:0000256" key="3">
    <source>
        <dbReference type="ARBA" id="ARBA00022963"/>
    </source>
</evidence>
<gene>
    <name evidence="9" type="ORF">PSON_ATCC_30995.1.T0200332</name>
</gene>
<evidence type="ECO:0000259" key="6">
    <source>
        <dbReference type="PROSITE" id="PS50004"/>
    </source>
</evidence>
<feature type="domain" description="C2" evidence="6">
    <location>
        <begin position="628"/>
        <end position="755"/>
    </location>
</feature>
<evidence type="ECO:0000256" key="1">
    <source>
        <dbReference type="ARBA" id="ARBA00012368"/>
    </source>
</evidence>
<dbReference type="OrthoDB" id="269822at2759"/>
<dbReference type="PROSITE" id="PS50008">
    <property type="entry name" value="PIPLC_Y_DOMAIN"/>
    <property type="match status" value="1"/>
</dbReference>
<dbReference type="GO" id="GO:0005509">
    <property type="term" value="F:calcium ion binding"/>
    <property type="evidence" value="ECO:0007669"/>
    <property type="project" value="InterPro"/>
</dbReference>
<dbReference type="GO" id="GO:0051209">
    <property type="term" value="P:release of sequestered calcium ion into cytosol"/>
    <property type="evidence" value="ECO:0007669"/>
    <property type="project" value="TreeGrafter"/>
</dbReference>
<dbReference type="PROSITE" id="PS50222">
    <property type="entry name" value="EF_HAND_2"/>
    <property type="match status" value="1"/>
</dbReference>
<name>A0A8S1LM56_9CILI</name>
<evidence type="ECO:0000256" key="5">
    <source>
        <dbReference type="ARBA" id="ARBA00023224"/>
    </source>
</evidence>
<dbReference type="InterPro" id="IPR001192">
    <property type="entry name" value="PI-PLC_fam"/>
</dbReference>
<dbReference type="CDD" id="cd00275">
    <property type="entry name" value="C2_PLC_like"/>
    <property type="match status" value="1"/>
</dbReference>
<dbReference type="InterPro" id="IPR002048">
    <property type="entry name" value="EF_hand_dom"/>
</dbReference>
<dbReference type="PROSITE" id="PS50007">
    <property type="entry name" value="PIPLC_X_DOMAIN"/>
    <property type="match status" value="1"/>
</dbReference>
<reference evidence="9" key="1">
    <citation type="submission" date="2021-01" db="EMBL/GenBank/DDBJ databases">
        <authorList>
            <consortium name="Genoscope - CEA"/>
            <person name="William W."/>
        </authorList>
    </citation>
    <scope>NUCLEOTIDE SEQUENCE</scope>
</reference>
<dbReference type="PANTHER" id="PTHR10336:SF36">
    <property type="entry name" value="1-PHOSPHATIDYLINOSITOL 4,5-BISPHOSPHATE PHOSPHODIESTERASE BETA-4"/>
    <property type="match status" value="1"/>
</dbReference>
<dbReference type="Proteomes" id="UP000692954">
    <property type="component" value="Unassembled WGS sequence"/>
</dbReference>
<organism evidence="9 10">
    <name type="scientific">Paramecium sonneborni</name>
    <dbReference type="NCBI Taxonomy" id="65129"/>
    <lineage>
        <taxon>Eukaryota</taxon>
        <taxon>Sar</taxon>
        <taxon>Alveolata</taxon>
        <taxon>Ciliophora</taxon>
        <taxon>Intramacronucleata</taxon>
        <taxon>Oligohymenophorea</taxon>
        <taxon>Peniculida</taxon>
        <taxon>Parameciidae</taxon>
        <taxon>Paramecium</taxon>
    </lineage>
</organism>
<evidence type="ECO:0000313" key="10">
    <source>
        <dbReference type="Proteomes" id="UP000692954"/>
    </source>
</evidence>
<keyword evidence="5" id="KW-0807">Transducer</keyword>
<dbReference type="InterPro" id="IPR000909">
    <property type="entry name" value="PLipase_C_PInositol-sp_X_dom"/>
</dbReference>
<dbReference type="PROSITE" id="PS50004">
    <property type="entry name" value="C2"/>
    <property type="match status" value="1"/>
</dbReference>
<dbReference type="CDD" id="cd08558">
    <property type="entry name" value="PI-PLCc_eukaryota"/>
    <property type="match status" value="1"/>
</dbReference>
<keyword evidence="4" id="KW-0443">Lipid metabolism</keyword>
<keyword evidence="10" id="KW-1185">Reference proteome</keyword>
<sequence length="773" mass="91363">MNYSTFLNKNTFPDERIDDAINLLVYGCEVQKIISGNKFEKLFIYMSHDVSYHLIYIINQYTNYIDLRKIRFITDDIQDKKKFTDDKSVLLQIFINEECWYLKFEKSKLKELWWQGLQYFYKKAKEDFKEKLQIKMMAWEIFTKFDEDRDGYLNRDEQQGFINWIKLIYPDKSLIENKCIQQSFKNKIEYIQFEQIVQVLYKQSILIYLNKLYLDSKNQITEFDFKRFLQTQKQQDSDQLFELHFPMTADKFNDFLFSQQNSIYEMGHSDDMTKPLSHYYINSSHNTYLTKDQLSGDSSVGQYIIALLNGCRCFELDCWDSFTDKNPVIYHGYTLTSKILFEDVIMALDKFGFRFSSYPIILSLELHCSIDQQEVLGQIMKSQFKDELYIYEDGLDVLPSPEKLKNKFLIKSSGILEESSNMHKTNQIIRKSIINQNIKQSKTIELIQLDQDPEPGEIREIAKKQRINNKILKNLNYQNKHKQLMRQEGIQDFKMTGDQIDMVIPVNMNVKHHPQFLSCISLFNSPFNFDKKRTIWHISSLSEDKVEKIYKEKKVKQIQQSLNHSLVRIYPSGLRVNSSNYDPIPSFILGAQIIALNFQTKDESMLINQAKFEQNHGCGYFLKPKYLINGQDNIPDFESPEYPKQLVTIQIISCQLFLLDIKTTINSFVGVTLKGNKVGENVQEFQTNIKYNNGVNPEFDPNSSKKIFEIKNVDQAIFIFRVYNKNEESKQTIIGQYALPFRNMRQGYRAIPLKDENLLQMEYCYIFAQISIQ</sequence>
<dbReference type="SMART" id="SM00239">
    <property type="entry name" value="C2"/>
    <property type="match status" value="1"/>
</dbReference>
<dbReference type="InterPro" id="IPR000008">
    <property type="entry name" value="C2_dom"/>
</dbReference>